<dbReference type="AlphaFoldDB" id="A0A199VL67"/>
<dbReference type="GO" id="GO:0006412">
    <property type="term" value="P:translation"/>
    <property type="evidence" value="ECO:0007669"/>
    <property type="project" value="InterPro"/>
</dbReference>
<dbReference type="GO" id="GO:0003735">
    <property type="term" value="F:structural constituent of ribosome"/>
    <property type="evidence" value="ECO:0007669"/>
    <property type="project" value="InterPro"/>
</dbReference>
<dbReference type="EMBL" id="LSRQ01001455">
    <property type="protein sequence ID" value="OAY77743.1"/>
    <property type="molecule type" value="Genomic_DNA"/>
</dbReference>
<dbReference type="Gene3D" id="3.90.470.10">
    <property type="entry name" value="Ribosomal protein L22/L17"/>
    <property type="match status" value="1"/>
</dbReference>
<organism evidence="2 3">
    <name type="scientific">Ananas comosus</name>
    <name type="common">Pineapple</name>
    <name type="synonym">Ananas ananas</name>
    <dbReference type="NCBI Taxonomy" id="4615"/>
    <lineage>
        <taxon>Eukaryota</taxon>
        <taxon>Viridiplantae</taxon>
        <taxon>Streptophyta</taxon>
        <taxon>Embryophyta</taxon>
        <taxon>Tracheophyta</taxon>
        <taxon>Spermatophyta</taxon>
        <taxon>Magnoliopsida</taxon>
        <taxon>Liliopsida</taxon>
        <taxon>Poales</taxon>
        <taxon>Bromeliaceae</taxon>
        <taxon>Bromelioideae</taxon>
        <taxon>Ananas</taxon>
    </lineage>
</organism>
<accession>A0A199VL67</accession>
<protein>
    <submittedName>
        <fullName evidence="2">50S ribosomal protein L22, chloroplastic</fullName>
    </submittedName>
</protein>
<comment type="caution">
    <text evidence="2">The sequence shown here is derived from an EMBL/GenBank/DDBJ whole genome shotgun (WGS) entry which is preliminary data.</text>
</comment>
<feature type="region of interest" description="Disordered" evidence="1">
    <location>
        <begin position="1"/>
        <end position="54"/>
    </location>
</feature>
<evidence type="ECO:0000256" key="1">
    <source>
        <dbReference type="SAM" id="MobiDB-lite"/>
    </source>
</evidence>
<evidence type="ECO:0000313" key="3">
    <source>
        <dbReference type="Proteomes" id="UP000092600"/>
    </source>
</evidence>
<dbReference type="InterPro" id="IPR036394">
    <property type="entry name" value="Ribosomal_uL22_sf"/>
</dbReference>
<dbReference type="STRING" id="4615.A0A199VL67"/>
<evidence type="ECO:0000313" key="2">
    <source>
        <dbReference type="EMBL" id="OAY77743.1"/>
    </source>
</evidence>
<keyword evidence="2" id="KW-0687">Ribonucleoprotein</keyword>
<sequence length="169" mass="17959">MNAFKANGTVEGGPALPVTIPSPTKINDARTVSARGPRHEEHERVSSTSSSTLGGSATCSPVPWCSLLPLAPPANANHNMGLNEADSFISKAEVNRSTIVNVKKLRPRARGRSKPNPCEPGDRTLMLKPRPRQAEVKITGFTKREGSCGPGKFKTLLYSGKMGSPLSSP</sequence>
<dbReference type="SUPFAM" id="SSF54843">
    <property type="entry name" value="Ribosomal protein L22"/>
    <property type="match status" value="1"/>
</dbReference>
<reference evidence="2 3" key="1">
    <citation type="journal article" date="2016" name="DNA Res.">
        <title>The draft genome of MD-2 pineapple using hybrid error correction of long reads.</title>
        <authorList>
            <person name="Redwan R.M."/>
            <person name="Saidin A."/>
            <person name="Kumar S.V."/>
        </authorList>
    </citation>
    <scope>NUCLEOTIDE SEQUENCE [LARGE SCALE GENOMIC DNA]</scope>
    <source>
        <strain evidence="3">cv. MD2</strain>
        <tissue evidence="2">Leaf</tissue>
    </source>
</reference>
<gene>
    <name evidence="2" type="ORF">ACMD2_07278</name>
</gene>
<proteinExistence type="predicted"/>
<keyword evidence="2" id="KW-0689">Ribosomal protein</keyword>
<name>A0A199VL67_ANACO</name>
<dbReference type="GO" id="GO:0005840">
    <property type="term" value="C:ribosome"/>
    <property type="evidence" value="ECO:0007669"/>
    <property type="project" value="UniProtKB-KW"/>
</dbReference>
<dbReference type="Proteomes" id="UP000092600">
    <property type="component" value="Unassembled WGS sequence"/>
</dbReference>